<evidence type="ECO:0000256" key="1">
    <source>
        <dbReference type="SAM" id="MobiDB-lite"/>
    </source>
</evidence>
<feature type="transmembrane region" description="Helical" evidence="2">
    <location>
        <begin position="70"/>
        <end position="92"/>
    </location>
</feature>
<dbReference type="EMBL" id="VOIR01000011">
    <property type="protein sequence ID" value="KAA6436362.1"/>
    <property type="molecule type" value="Genomic_DNA"/>
</dbReference>
<feature type="chain" id="PRO_5039343598" description="MFS transporter" evidence="3">
    <location>
        <begin position="24"/>
        <end position="410"/>
    </location>
</feature>
<evidence type="ECO:0000256" key="3">
    <source>
        <dbReference type="SAM" id="SignalP"/>
    </source>
</evidence>
<evidence type="ECO:0008006" key="6">
    <source>
        <dbReference type="Google" id="ProtNLM"/>
    </source>
</evidence>
<organism evidence="4 5">
    <name type="scientific">Agrococcus sediminis</name>
    <dbReference type="NCBI Taxonomy" id="2599924"/>
    <lineage>
        <taxon>Bacteria</taxon>
        <taxon>Bacillati</taxon>
        <taxon>Actinomycetota</taxon>
        <taxon>Actinomycetes</taxon>
        <taxon>Micrococcales</taxon>
        <taxon>Microbacteriaceae</taxon>
        <taxon>Agrococcus</taxon>
    </lineage>
</organism>
<reference evidence="4 5" key="1">
    <citation type="submission" date="2019-08" db="EMBL/GenBank/DDBJ databases">
        <title>Agrococcus lahaulensis sp. nov., isolated from a cold desert of the Indian Himalayas.</title>
        <authorList>
            <person name="Qu J.H."/>
        </authorList>
    </citation>
    <scope>NUCLEOTIDE SEQUENCE [LARGE SCALE GENOMIC DNA]</scope>
    <source>
        <strain evidence="4 5">NS18</strain>
    </source>
</reference>
<proteinExistence type="predicted"/>
<evidence type="ECO:0000256" key="2">
    <source>
        <dbReference type="SAM" id="Phobius"/>
    </source>
</evidence>
<feature type="transmembrane region" description="Helical" evidence="2">
    <location>
        <begin position="132"/>
        <end position="153"/>
    </location>
</feature>
<dbReference type="RefSeq" id="WP_146355054.1">
    <property type="nucleotide sequence ID" value="NZ_VOIR01000011.1"/>
</dbReference>
<feature type="transmembrane region" description="Helical" evidence="2">
    <location>
        <begin position="38"/>
        <end position="58"/>
    </location>
</feature>
<sequence>MARRLALHAGAHALAWAALGAAAASTAADAVGREGSPVALALGAAVAVAAAALALLVLALPGARRLAPRAAMAVGAALALAALAGAAALALLEQPIGVLPAAALGLAAGLQLHGSAAAAATEPALAPRVRPAPTLLAAALGTALVAGAAMLGVPTGAQLAGAAVLQLGALALAIAAGRAASPAAVGADADERLPEGDAHGADPRPLDPRPLDPQALGLLALAAAGAAAIAALRPALSALGAESPQPAWPAALTLALGALLGPPLAVLAERLLGARALPAVATLGGVAALAAPIARPGALDLVAAAFLGVSLAASVALVELARRAGVRTAPATGAVLLFAGAAGAALAALLLAAVPLPDVVLGAALACLVAALGAWSPTLARSVPDARDGRRNWGRGDDPKGSSLPAPPFS</sequence>
<name>A0A5M8QQA1_9MICO</name>
<keyword evidence="2" id="KW-0812">Transmembrane</keyword>
<keyword evidence="3" id="KW-0732">Signal</keyword>
<feature type="transmembrane region" description="Helical" evidence="2">
    <location>
        <begin position="159"/>
        <end position="177"/>
    </location>
</feature>
<feature type="transmembrane region" description="Helical" evidence="2">
    <location>
        <begin position="275"/>
        <end position="295"/>
    </location>
</feature>
<feature type="signal peptide" evidence="3">
    <location>
        <begin position="1"/>
        <end position="23"/>
    </location>
</feature>
<keyword evidence="2" id="KW-1133">Transmembrane helix</keyword>
<feature type="transmembrane region" description="Helical" evidence="2">
    <location>
        <begin position="98"/>
        <end position="120"/>
    </location>
</feature>
<accession>A0A5M8QQA1</accession>
<keyword evidence="2" id="KW-0472">Membrane</keyword>
<feature type="transmembrane region" description="Helical" evidence="2">
    <location>
        <begin position="248"/>
        <end position="268"/>
    </location>
</feature>
<gene>
    <name evidence="4" type="ORF">FQ330_02850</name>
</gene>
<evidence type="ECO:0000313" key="4">
    <source>
        <dbReference type="EMBL" id="KAA6436362.1"/>
    </source>
</evidence>
<feature type="transmembrane region" description="Helical" evidence="2">
    <location>
        <begin position="301"/>
        <end position="321"/>
    </location>
</feature>
<feature type="compositionally biased region" description="Basic and acidic residues" evidence="1">
    <location>
        <begin position="386"/>
        <end position="400"/>
    </location>
</feature>
<feature type="transmembrane region" description="Helical" evidence="2">
    <location>
        <begin position="359"/>
        <end position="380"/>
    </location>
</feature>
<evidence type="ECO:0000313" key="5">
    <source>
        <dbReference type="Proteomes" id="UP000323221"/>
    </source>
</evidence>
<feature type="transmembrane region" description="Helical" evidence="2">
    <location>
        <begin position="333"/>
        <end position="353"/>
    </location>
</feature>
<feature type="region of interest" description="Disordered" evidence="1">
    <location>
        <begin position="386"/>
        <end position="410"/>
    </location>
</feature>
<feature type="transmembrane region" description="Helical" evidence="2">
    <location>
        <begin position="215"/>
        <end position="236"/>
    </location>
</feature>
<protein>
    <recommendedName>
        <fullName evidence="6">MFS transporter</fullName>
    </recommendedName>
</protein>
<dbReference type="Proteomes" id="UP000323221">
    <property type="component" value="Unassembled WGS sequence"/>
</dbReference>
<feature type="compositionally biased region" description="Basic and acidic residues" evidence="1">
    <location>
        <begin position="189"/>
        <end position="209"/>
    </location>
</feature>
<keyword evidence="5" id="KW-1185">Reference proteome</keyword>
<dbReference type="AlphaFoldDB" id="A0A5M8QQA1"/>
<feature type="region of interest" description="Disordered" evidence="1">
    <location>
        <begin position="186"/>
        <end position="209"/>
    </location>
</feature>
<comment type="caution">
    <text evidence="4">The sequence shown here is derived from an EMBL/GenBank/DDBJ whole genome shotgun (WGS) entry which is preliminary data.</text>
</comment>